<dbReference type="InterPro" id="IPR001680">
    <property type="entry name" value="WD40_rpt"/>
</dbReference>
<gene>
    <name evidence="6" type="ORF">J0895_02250</name>
</gene>
<feature type="repeat" description="WD" evidence="3">
    <location>
        <begin position="1295"/>
        <end position="1327"/>
    </location>
</feature>
<keyword evidence="7" id="KW-1185">Reference proteome</keyword>
<dbReference type="EMBL" id="JAFLQW010000056">
    <property type="protein sequence ID" value="MBO0347942.1"/>
    <property type="molecule type" value="Genomic_DNA"/>
</dbReference>
<dbReference type="SUPFAM" id="SSF50978">
    <property type="entry name" value="WD40 repeat-like"/>
    <property type="match status" value="2"/>
</dbReference>
<feature type="coiled-coil region" evidence="4">
    <location>
        <begin position="913"/>
        <end position="999"/>
    </location>
</feature>
<evidence type="ECO:0000313" key="6">
    <source>
        <dbReference type="EMBL" id="MBO0347942.1"/>
    </source>
</evidence>
<dbReference type="SMART" id="SM00028">
    <property type="entry name" value="TPR"/>
    <property type="match status" value="3"/>
</dbReference>
<dbReference type="Gene3D" id="2.130.10.10">
    <property type="entry name" value="YVTN repeat-like/Quinoprotein amine dehydrogenase"/>
    <property type="match status" value="3"/>
</dbReference>
<dbReference type="Gene3D" id="1.25.40.10">
    <property type="entry name" value="Tetratricopeptide repeat domain"/>
    <property type="match status" value="1"/>
</dbReference>
<feature type="repeat" description="WD" evidence="3">
    <location>
        <begin position="1541"/>
        <end position="1572"/>
    </location>
</feature>
<dbReference type="PROSITE" id="PS50082">
    <property type="entry name" value="WD_REPEATS_2"/>
    <property type="match status" value="13"/>
</dbReference>
<evidence type="ECO:0000256" key="1">
    <source>
        <dbReference type="ARBA" id="ARBA00022574"/>
    </source>
</evidence>
<protein>
    <submittedName>
        <fullName evidence="6">AAA family ATPase</fullName>
    </submittedName>
</protein>
<dbReference type="InterPro" id="IPR027417">
    <property type="entry name" value="P-loop_NTPase"/>
</dbReference>
<dbReference type="PRINTS" id="PR00320">
    <property type="entry name" value="GPROTEINBRPT"/>
</dbReference>
<feature type="repeat" description="WD" evidence="3">
    <location>
        <begin position="1582"/>
        <end position="1623"/>
    </location>
</feature>
<evidence type="ECO:0000256" key="2">
    <source>
        <dbReference type="ARBA" id="ARBA00022737"/>
    </source>
</evidence>
<dbReference type="InterPro" id="IPR019775">
    <property type="entry name" value="WD40_repeat_CS"/>
</dbReference>
<evidence type="ECO:0000256" key="4">
    <source>
        <dbReference type="SAM" id="Coils"/>
    </source>
</evidence>
<accession>A0ABS3FM16</accession>
<dbReference type="InterPro" id="IPR019734">
    <property type="entry name" value="TPR_rpt"/>
</dbReference>
<dbReference type="SMART" id="SM00320">
    <property type="entry name" value="WD40"/>
    <property type="match status" value="14"/>
</dbReference>
<sequence length="1664" mass="186780">MMNLQYDDAEVRRNQQSLKVLHRAISFSQGQFSLILARCNYASLRDRVTADLHDSVSVEIRELHLPTSVRTLYKTIQDEIGTEQPQALMVFGLESVSHLDSLFMAANQVREEFRKHFPFPIVFWVDDRVLKSFIRVAPDFESWATSTEFSLSTTAAIETIAISVDRVFSEVVELGSLNFIPNSTILGPRNCLELEFAKQELSDRQVQLVPELEASLHFVLGRDDYASDRLDLALKRYHQSLAFWQQQIPDSSSYSGEKDAIAWGECQSRPFIPLTGAPSPLIWEMPPLRYYLQQGVVLFHIGLCYCRLAQLAQPQEQQHLQQARSYLEDCVRVFEESRHPELVAKFIGQLGEILQRLQAWDALSIVAKKSITLHQQGKPQELARDYGFLAEVALQQSQWEKARNFAERALEVLSHAPKVLIPRPDGLYLLLLARAFAQLGQGEQAIAHLHRAEKQTDPQYDLQLYRRILEELRSLYFHQSEYLSAFEIKQKLRAIEAQFGLRAFIGAGRLQARLHTLNPSMMVSVPPTHVPVEIATSGREGDVNRLIERLGRNDYRLTVIHGHSGVGKSSLVQAGLVPVLKQTAIAARNAFPVLLQVYTDWVTGLKQGIQRGLEESGFDRDDSGRLTGKRTSSLDFNANQFSENVQELLEELHRNNERNLLTVLIFDQFEEFFFVETDPGQRQQFYQFLNACVNVPFVKVIFSLREDYLHYLLECERLGNLEVVDQDILNKKFRYYLGNLSQAKARQVIESLTERAQFYLEPALIEELVEDLADRVGEVRPIELQVVGAQLQAENITTLAQYRESGPKEKLVQRFLEEAIADCGPENEYTARLLLYFLTEESGIRPLKKQAELLADLTPELAVHPDNLEEILKILEKAGLVFVLPELPESRYQLVHDYLVKFIREQDRIQAGLKGLRKKNKELQATNLKLYEENQVQAELTQSKEKAKQMQTTLNWILAIMVAGFGLLSWQTFSKSLKAEIAELEAKNLSSEALRLKNNEFGALVNSIQVGQKTSEIMRSPLSLEMQTASVLQLAYTVREINRLEHHKNSVVSVTFSNDGELIATASTDKTVKLFTAEGDLLWTLNGHKKPVTRVAFSPDGQTIASTSTDRTIKLWQRDGTLIRTLTGHSLGVTSASFSPDGQIIASSSLDRTIKLWNLQGQLLRTINTENAAILFVRFDPDGQTIAAASLDNTVKLWDTNGNAIGTFTGHEQGVTSVSFSPDGQTLASGSIDKTVKLWRRNGTEIATLRGHTETVLGVNFSPDGTTVASASVDRTAKLWRQDPETNQWVESDTLQGHRDEVWSVSFSPDGQTIATASLDNTVKLWKSVPRQLPGFREHTDEVLVVAFSPNGRVLASASKDNTVMLWEPNGRKIADLKGHEDAVWNLSFSPDGELFATASADNTVKLWSKSKQDLVATLEGHQDRVLGIDFSPDGQQVISGSGDGMVILWSKTGERLRTFRADENSLNSVTFSPDGKRIATAGGDTVKLWNLEGKLVRSIGEHQGEVYSVTFSPDGEQIATASQDKTVKIWSKDGRAIATLEGHIRSVYWVTYSPNGQLIATASEDKTVKLWTKDGKAIATLEGHNDAVLSLSFSPDSKTLASSSKDKTVILWNLNLEDLLTRSCLWVDDYLANNSRVREGDRAVCDEILGEKKEGFELWGNGE</sequence>
<feature type="repeat" description="WD" evidence="3">
    <location>
        <begin position="1208"/>
        <end position="1239"/>
    </location>
</feature>
<feature type="repeat" description="WD" evidence="3">
    <location>
        <begin position="1167"/>
        <end position="1199"/>
    </location>
</feature>
<name>A0ABS3FM16_9CYAN</name>
<keyword evidence="4" id="KW-0175">Coiled coil</keyword>
<comment type="caution">
    <text evidence="6">The sequence shown here is derived from an EMBL/GenBank/DDBJ whole genome shotgun (WGS) entry which is preliminary data.</text>
</comment>
<feature type="repeat" description="WD" evidence="3">
    <location>
        <begin position="1377"/>
        <end position="1418"/>
    </location>
</feature>
<dbReference type="InterPro" id="IPR036322">
    <property type="entry name" value="WD40_repeat_dom_sf"/>
</dbReference>
<dbReference type="PANTHER" id="PTHR44129">
    <property type="entry name" value="WD REPEAT-CONTAINING PROTEIN POP1"/>
    <property type="match status" value="1"/>
</dbReference>
<reference evidence="6 7" key="1">
    <citation type="submission" date="2021-03" db="EMBL/GenBank/DDBJ databases">
        <title>Metabolic Capacity of the Antarctic Cyanobacterium Phormidium pseudopriestleyi that Sustains Oxygenic Photosynthesis in the Presence of Hydrogen Sulfide.</title>
        <authorList>
            <person name="Lumian J.E."/>
            <person name="Jungblut A.D."/>
            <person name="Dillon M.L."/>
            <person name="Hawes I."/>
            <person name="Doran P.T."/>
            <person name="Mackey T.J."/>
            <person name="Dick G.J."/>
            <person name="Grettenberger C.L."/>
            <person name="Sumner D.Y."/>
        </authorList>
    </citation>
    <scope>NUCLEOTIDE SEQUENCE [LARGE SCALE GENOMIC DNA]</scope>
    <source>
        <strain evidence="6 7">FRX01</strain>
    </source>
</reference>
<dbReference type="CDD" id="cd00200">
    <property type="entry name" value="WD40"/>
    <property type="match status" value="3"/>
</dbReference>
<feature type="repeat" description="WD" evidence="3">
    <location>
        <begin position="1126"/>
        <end position="1160"/>
    </location>
</feature>
<feature type="repeat" description="WD" evidence="3">
    <location>
        <begin position="1085"/>
        <end position="1117"/>
    </location>
</feature>
<dbReference type="PROSITE" id="PS50294">
    <property type="entry name" value="WD_REPEATS_REGION"/>
    <property type="match status" value="13"/>
</dbReference>
<dbReference type="InterPro" id="IPR011990">
    <property type="entry name" value="TPR-like_helical_dom_sf"/>
</dbReference>
<dbReference type="InterPro" id="IPR020472">
    <property type="entry name" value="WD40_PAC1"/>
</dbReference>
<evidence type="ECO:0000259" key="5">
    <source>
        <dbReference type="Pfam" id="PF20703"/>
    </source>
</evidence>
<dbReference type="Gene3D" id="3.40.50.300">
    <property type="entry name" value="P-loop containing nucleotide triphosphate hydrolases"/>
    <property type="match status" value="1"/>
</dbReference>
<dbReference type="InterPro" id="IPR015943">
    <property type="entry name" value="WD40/YVTN_repeat-like_dom_sf"/>
</dbReference>
<organism evidence="6 7">
    <name type="scientific">Phormidium pseudopriestleyi FRX01</name>
    <dbReference type="NCBI Taxonomy" id="1759528"/>
    <lineage>
        <taxon>Bacteria</taxon>
        <taxon>Bacillati</taxon>
        <taxon>Cyanobacteriota</taxon>
        <taxon>Cyanophyceae</taxon>
        <taxon>Oscillatoriophycideae</taxon>
        <taxon>Oscillatoriales</taxon>
        <taxon>Oscillatoriaceae</taxon>
        <taxon>Phormidium</taxon>
    </lineage>
</organism>
<feature type="repeat" description="WD" evidence="3">
    <location>
        <begin position="1044"/>
        <end position="1075"/>
    </location>
</feature>
<feature type="repeat" description="WD" evidence="3">
    <location>
        <begin position="1500"/>
        <end position="1532"/>
    </location>
</feature>
<dbReference type="SUPFAM" id="SSF52540">
    <property type="entry name" value="P-loop containing nucleoside triphosphate hydrolases"/>
    <property type="match status" value="1"/>
</dbReference>
<dbReference type="Pfam" id="PF00400">
    <property type="entry name" value="WD40"/>
    <property type="match status" value="14"/>
</dbReference>
<proteinExistence type="predicted"/>
<evidence type="ECO:0000256" key="3">
    <source>
        <dbReference type="PROSITE-ProRule" id="PRU00221"/>
    </source>
</evidence>
<dbReference type="Proteomes" id="UP000664844">
    <property type="component" value="Unassembled WGS sequence"/>
</dbReference>
<keyword evidence="2" id="KW-0677">Repeat</keyword>
<dbReference type="Pfam" id="PF20703">
    <property type="entry name" value="nSTAND1"/>
    <property type="match status" value="1"/>
</dbReference>
<dbReference type="SUPFAM" id="SSF48452">
    <property type="entry name" value="TPR-like"/>
    <property type="match status" value="1"/>
</dbReference>
<dbReference type="InterPro" id="IPR049052">
    <property type="entry name" value="nSTAND1"/>
</dbReference>
<keyword evidence="1 3" id="KW-0853">WD repeat</keyword>
<dbReference type="RefSeq" id="WP_207086516.1">
    <property type="nucleotide sequence ID" value="NZ_JAFLQW010000056.1"/>
</dbReference>
<feature type="domain" description="Novel STAND NTPase 1" evidence="5">
    <location>
        <begin position="538"/>
        <end position="901"/>
    </location>
</feature>
<evidence type="ECO:0000313" key="7">
    <source>
        <dbReference type="Proteomes" id="UP000664844"/>
    </source>
</evidence>
<feature type="repeat" description="WD" evidence="3">
    <location>
        <begin position="1249"/>
        <end position="1280"/>
    </location>
</feature>
<dbReference type="PROSITE" id="PS00678">
    <property type="entry name" value="WD_REPEATS_1"/>
    <property type="match status" value="2"/>
</dbReference>
<feature type="repeat" description="WD" evidence="3">
    <location>
        <begin position="1419"/>
        <end position="1451"/>
    </location>
</feature>
<dbReference type="InterPro" id="IPR050349">
    <property type="entry name" value="WD_LIS1/nudF_dynein_reg"/>
</dbReference>
<feature type="repeat" description="WD" evidence="3">
    <location>
        <begin position="1336"/>
        <end position="1368"/>
    </location>
</feature>